<dbReference type="Proteomes" id="UP000499080">
    <property type="component" value="Unassembled WGS sequence"/>
</dbReference>
<dbReference type="AlphaFoldDB" id="A0A4Y2BZE0"/>
<protein>
    <submittedName>
        <fullName evidence="1">Uncharacterized protein</fullName>
    </submittedName>
</protein>
<proteinExistence type="predicted"/>
<evidence type="ECO:0000313" key="1">
    <source>
        <dbReference type="EMBL" id="GBL97611.1"/>
    </source>
</evidence>
<gene>
    <name evidence="1" type="ORF">AVEN_49126_1</name>
</gene>
<dbReference type="EMBL" id="BGPR01000131">
    <property type="protein sequence ID" value="GBL97611.1"/>
    <property type="molecule type" value="Genomic_DNA"/>
</dbReference>
<name>A0A4Y2BZE0_ARAVE</name>
<keyword evidence="2" id="KW-1185">Reference proteome</keyword>
<comment type="caution">
    <text evidence="1">The sequence shown here is derived from an EMBL/GenBank/DDBJ whole genome shotgun (WGS) entry which is preliminary data.</text>
</comment>
<sequence length="89" mass="9974">MLVVVIARKSYSIRTGLMAAIHRYIEDCVPYRPLFGLTPFRTGLVGVGLYQSSTVPPTEWTLKISAGVFFEFLVCLQILACFEISSVVW</sequence>
<evidence type="ECO:0000313" key="2">
    <source>
        <dbReference type="Proteomes" id="UP000499080"/>
    </source>
</evidence>
<reference evidence="1 2" key="1">
    <citation type="journal article" date="2019" name="Sci. Rep.">
        <title>Orb-weaving spider Araneus ventricosus genome elucidates the spidroin gene catalogue.</title>
        <authorList>
            <person name="Kono N."/>
            <person name="Nakamura H."/>
            <person name="Ohtoshi R."/>
            <person name="Moran D.A.P."/>
            <person name="Shinohara A."/>
            <person name="Yoshida Y."/>
            <person name="Fujiwara M."/>
            <person name="Mori M."/>
            <person name="Tomita M."/>
            <person name="Arakawa K."/>
        </authorList>
    </citation>
    <scope>NUCLEOTIDE SEQUENCE [LARGE SCALE GENOMIC DNA]</scope>
</reference>
<organism evidence="1 2">
    <name type="scientific">Araneus ventricosus</name>
    <name type="common">Orbweaver spider</name>
    <name type="synonym">Epeira ventricosa</name>
    <dbReference type="NCBI Taxonomy" id="182803"/>
    <lineage>
        <taxon>Eukaryota</taxon>
        <taxon>Metazoa</taxon>
        <taxon>Ecdysozoa</taxon>
        <taxon>Arthropoda</taxon>
        <taxon>Chelicerata</taxon>
        <taxon>Arachnida</taxon>
        <taxon>Araneae</taxon>
        <taxon>Araneomorphae</taxon>
        <taxon>Entelegynae</taxon>
        <taxon>Araneoidea</taxon>
        <taxon>Araneidae</taxon>
        <taxon>Araneus</taxon>
    </lineage>
</organism>
<accession>A0A4Y2BZE0</accession>